<protein>
    <recommendedName>
        <fullName evidence="9">CRISPR-associated endonuclease Cas1</fullName>
        <ecNumber evidence="9">3.1.-.-</ecNumber>
    </recommendedName>
</protein>
<comment type="cofactor">
    <cofactor evidence="9">
        <name>Mg(2+)</name>
        <dbReference type="ChEBI" id="CHEBI:18420"/>
    </cofactor>
    <cofactor evidence="9">
        <name>Mn(2+)</name>
        <dbReference type="ChEBI" id="CHEBI:29035"/>
    </cofactor>
</comment>
<dbReference type="PANTHER" id="PTHR43219:SF1">
    <property type="entry name" value="CRISPR-ASSOCIATED ENDONUCLEASE CAS1"/>
    <property type="match status" value="1"/>
</dbReference>
<evidence type="ECO:0000256" key="9">
    <source>
        <dbReference type="HAMAP-Rule" id="MF_01470"/>
    </source>
</evidence>
<dbReference type="InParanoid" id="A0A7G1G2I8"/>
<evidence type="ECO:0000313" key="10">
    <source>
        <dbReference type="EMBL" id="BBE30580.1"/>
    </source>
</evidence>
<comment type="function">
    <text evidence="9">CRISPR (clustered regularly interspaced short palindromic repeat), is an adaptive immune system that provides protection against mobile genetic elements (viruses, transposable elements and conjugative plasmids). CRISPR clusters contain spacers, sequences complementary to antecedent mobile elements, and target invading nucleic acids. CRISPR clusters are transcribed and processed into CRISPR RNA (crRNA). Acts as a dsDNA endonuclease. Involved in the integration of spacer DNA into the CRISPR cassette.</text>
</comment>
<evidence type="ECO:0000256" key="4">
    <source>
        <dbReference type="ARBA" id="ARBA00022801"/>
    </source>
</evidence>
<dbReference type="RefSeq" id="WP_190615662.1">
    <property type="nucleotide sequence ID" value="NZ_AP018712.1"/>
</dbReference>
<evidence type="ECO:0000256" key="8">
    <source>
        <dbReference type="ARBA" id="ARBA00023211"/>
    </source>
</evidence>
<keyword evidence="2 9" id="KW-0479">Metal-binding</keyword>
<comment type="subunit">
    <text evidence="9">Homodimer, forms a heterotetramer with a Cas2 homodimer.</text>
</comment>
<gene>
    <name evidence="10" type="primary">cas1_2</name>
    <name evidence="9" type="synonym">cas1</name>
    <name evidence="10" type="ORF">OSSY52_07210</name>
</gene>
<keyword evidence="7 9" id="KW-0238">DNA-binding</keyword>
<feature type="binding site" evidence="9">
    <location>
        <position position="216"/>
    </location>
    <ligand>
        <name>Mn(2+)</name>
        <dbReference type="ChEBI" id="CHEBI:29035"/>
    </ligand>
</feature>
<keyword evidence="3 9" id="KW-0255">Endonuclease</keyword>
<feature type="binding site" evidence="9">
    <location>
        <position position="150"/>
    </location>
    <ligand>
        <name>Mn(2+)</name>
        <dbReference type="ChEBI" id="CHEBI:29035"/>
    </ligand>
</feature>
<dbReference type="InterPro" id="IPR042206">
    <property type="entry name" value="CRISPR-assoc_Cas1_C"/>
</dbReference>
<dbReference type="Gene3D" id="1.20.120.920">
    <property type="entry name" value="CRISPR-associated endonuclease Cas1, C-terminal domain"/>
    <property type="match status" value="1"/>
</dbReference>
<dbReference type="InterPro" id="IPR019858">
    <property type="entry name" value="CRISPR-assoc_Cas1_HMARI/TNEAP"/>
</dbReference>
<dbReference type="KEGG" id="ocy:OSSY52_07210"/>
<dbReference type="GO" id="GO:0016787">
    <property type="term" value="F:hydrolase activity"/>
    <property type="evidence" value="ECO:0007669"/>
    <property type="project" value="UniProtKB-KW"/>
</dbReference>
<dbReference type="HAMAP" id="MF_01470">
    <property type="entry name" value="Cas1"/>
    <property type="match status" value="1"/>
</dbReference>
<evidence type="ECO:0000256" key="2">
    <source>
        <dbReference type="ARBA" id="ARBA00022723"/>
    </source>
</evidence>
<evidence type="ECO:0000256" key="7">
    <source>
        <dbReference type="ARBA" id="ARBA00023125"/>
    </source>
</evidence>
<keyword evidence="4 9" id="KW-0378">Hydrolase</keyword>
<evidence type="ECO:0000256" key="3">
    <source>
        <dbReference type="ARBA" id="ARBA00022759"/>
    </source>
</evidence>
<dbReference type="NCBIfam" id="TIGR00287">
    <property type="entry name" value="cas1"/>
    <property type="match status" value="1"/>
</dbReference>
<comment type="similarity">
    <text evidence="9">Belongs to the CRISPR-associated endonuclease Cas1 family.</text>
</comment>
<dbReference type="EMBL" id="AP018712">
    <property type="protein sequence ID" value="BBE30580.1"/>
    <property type="molecule type" value="Genomic_DNA"/>
</dbReference>
<dbReference type="Gene3D" id="3.100.10.20">
    <property type="entry name" value="CRISPR-associated endonuclease Cas1, N-terminal domain"/>
    <property type="match status" value="1"/>
</dbReference>
<dbReference type="InterPro" id="IPR002729">
    <property type="entry name" value="CRISPR-assoc_Cas1"/>
</dbReference>
<name>A0A7G1G2I8_9BACT</name>
<dbReference type="EC" id="3.1.-.-" evidence="9"/>
<keyword evidence="5 9" id="KW-0460">Magnesium</keyword>
<dbReference type="Pfam" id="PF01867">
    <property type="entry name" value="Cas_Cas1"/>
    <property type="match status" value="1"/>
</dbReference>
<dbReference type="PANTHER" id="PTHR43219">
    <property type="entry name" value="CRISPR-ASSOCIATED ENDONUCLEASE CAS1"/>
    <property type="match status" value="1"/>
</dbReference>
<dbReference type="GO" id="GO:0051607">
    <property type="term" value="P:defense response to virus"/>
    <property type="evidence" value="ECO:0007669"/>
    <property type="project" value="UniProtKB-UniRule"/>
</dbReference>
<dbReference type="NCBIfam" id="TIGR03641">
    <property type="entry name" value="cas1_HMARI"/>
    <property type="match status" value="1"/>
</dbReference>
<dbReference type="InterPro" id="IPR042211">
    <property type="entry name" value="CRISPR-assoc_Cas1_N"/>
</dbReference>
<evidence type="ECO:0000256" key="1">
    <source>
        <dbReference type="ARBA" id="ARBA00022722"/>
    </source>
</evidence>
<keyword evidence="11" id="KW-1185">Reference proteome</keyword>
<evidence type="ECO:0000256" key="5">
    <source>
        <dbReference type="ARBA" id="ARBA00022842"/>
    </source>
</evidence>
<dbReference type="Proteomes" id="UP000516361">
    <property type="component" value="Chromosome"/>
</dbReference>
<keyword evidence="6 9" id="KW-0051">Antiviral defense</keyword>
<proteinExistence type="inferred from homology"/>
<reference evidence="10 11" key="1">
    <citation type="submission" date="2018-06" db="EMBL/GenBank/DDBJ databases">
        <title>Genome sequencing of Oceanotoga sp. sy52.</title>
        <authorList>
            <person name="Mori K."/>
        </authorList>
    </citation>
    <scope>NUCLEOTIDE SEQUENCE [LARGE SCALE GENOMIC DNA]</scope>
    <source>
        <strain evidence="11">sy52</strain>
    </source>
</reference>
<keyword evidence="8 9" id="KW-0464">Manganese</keyword>
<accession>A0A7G1G2I8</accession>
<keyword evidence="1 9" id="KW-0540">Nuclease</keyword>
<dbReference type="GO" id="GO:0004520">
    <property type="term" value="F:DNA endonuclease activity"/>
    <property type="evidence" value="ECO:0007669"/>
    <property type="project" value="InterPro"/>
</dbReference>
<dbReference type="GO" id="GO:0046872">
    <property type="term" value="F:metal ion binding"/>
    <property type="evidence" value="ECO:0007669"/>
    <property type="project" value="UniProtKB-UniRule"/>
</dbReference>
<sequence length="324" mass="38968">MDNIYIFSNGELKRKNNTIEFITKERKKILPINNIQDIKVFSNVKFNDSFLHLLSKYKIVMHMFSYYKNYLGSYIPDNLNYEGKTLINQVNSYQIYEERINLVKMILFAAMNNMRSNFKLYKMKYDEEKIKNMILKLNEIESVDILMIIEAEFRRYYYSFFDKIINNDNFKFEKRLKRPPENEINSVISFGNSVFYSECVRTINNVGLFNSIGYLHSNDRKNALSLDISEIFKPLIVDRIVFDMFKENEFKKSDFENKKHGIYLNKSGKQKFIKSYDEKLSQTIYLKNLKKYVSYKELIGIDLYRLKKYINKKSTNYIPYMEEV</sequence>
<feature type="binding site" evidence="9">
    <location>
        <position position="230"/>
    </location>
    <ligand>
        <name>Mn(2+)</name>
        <dbReference type="ChEBI" id="CHEBI:29035"/>
    </ligand>
</feature>
<evidence type="ECO:0000256" key="6">
    <source>
        <dbReference type="ARBA" id="ARBA00023118"/>
    </source>
</evidence>
<organism evidence="10 11">
    <name type="scientific">Tepiditoga spiralis</name>
    <dbReference type="NCBI Taxonomy" id="2108365"/>
    <lineage>
        <taxon>Bacteria</taxon>
        <taxon>Thermotogati</taxon>
        <taxon>Thermotogota</taxon>
        <taxon>Thermotogae</taxon>
        <taxon>Petrotogales</taxon>
        <taxon>Petrotogaceae</taxon>
        <taxon>Tepiditoga</taxon>
    </lineage>
</organism>
<dbReference type="GO" id="GO:0003677">
    <property type="term" value="F:DNA binding"/>
    <property type="evidence" value="ECO:0007669"/>
    <property type="project" value="UniProtKB-KW"/>
</dbReference>
<dbReference type="AlphaFoldDB" id="A0A7G1G2I8"/>
<dbReference type="GO" id="GO:0043571">
    <property type="term" value="P:maintenance of CRISPR repeat elements"/>
    <property type="evidence" value="ECO:0007669"/>
    <property type="project" value="UniProtKB-UniRule"/>
</dbReference>
<evidence type="ECO:0000313" key="11">
    <source>
        <dbReference type="Proteomes" id="UP000516361"/>
    </source>
</evidence>